<keyword evidence="2" id="KW-1185">Reference proteome</keyword>
<proteinExistence type="predicted"/>
<dbReference type="EMBL" id="CP036349">
    <property type="protein sequence ID" value="QDV73659.1"/>
    <property type="molecule type" value="Genomic_DNA"/>
</dbReference>
<gene>
    <name evidence="1" type="ORF">Spa11_18580</name>
</gene>
<name>A0A518K7A8_9BACT</name>
<sequence length="250" mass="27194">MSTAADNPNRRRKAEEYAERDLAVLRHVLRYQAAVAATVSKRFLEGKQAGHVLRRYEAKGWITLQTAAIPGGVSYATLTPAGGREIGVTVRPKAMSGAGLDAAMAVACFCVLEAAEGVRRTRLKPQEVNELDGGFAANTPHLVTDEFDDGKEEVPRIVLLRVLVAASGKPKTIRDKADEVFRKTLANAKVRPWVQSQDFGLAVVGHTPERVEQLQDAFDGDRRFDGRRVVIGLGPTTATLAKVLRRGSQP</sequence>
<dbReference type="Proteomes" id="UP000316426">
    <property type="component" value="Chromosome"/>
</dbReference>
<organism evidence="1 2">
    <name type="scientific">Botrimarina mediterranea</name>
    <dbReference type="NCBI Taxonomy" id="2528022"/>
    <lineage>
        <taxon>Bacteria</taxon>
        <taxon>Pseudomonadati</taxon>
        <taxon>Planctomycetota</taxon>
        <taxon>Planctomycetia</taxon>
        <taxon>Pirellulales</taxon>
        <taxon>Lacipirellulaceae</taxon>
        <taxon>Botrimarina</taxon>
    </lineage>
</organism>
<accession>A0A518K7A8</accession>
<reference evidence="1 2" key="1">
    <citation type="submission" date="2019-02" db="EMBL/GenBank/DDBJ databases">
        <title>Deep-cultivation of Planctomycetes and their phenomic and genomic characterization uncovers novel biology.</title>
        <authorList>
            <person name="Wiegand S."/>
            <person name="Jogler M."/>
            <person name="Boedeker C."/>
            <person name="Pinto D."/>
            <person name="Vollmers J."/>
            <person name="Rivas-Marin E."/>
            <person name="Kohn T."/>
            <person name="Peeters S.H."/>
            <person name="Heuer A."/>
            <person name="Rast P."/>
            <person name="Oberbeckmann S."/>
            <person name="Bunk B."/>
            <person name="Jeske O."/>
            <person name="Meyerdierks A."/>
            <person name="Storesund J.E."/>
            <person name="Kallscheuer N."/>
            <person name="Luecker S."/>
            <person name="Lage O.M."/>
            <person name="Pohl T."/>
            <person name="Merkel B.J."/>
            <person name="Hornburger P."/>
            <person name="Mueller R.-W."/>
            <person name="Bruemmer F."/>
            <person name="Labrenz M."/>
            <person name="Spormann A.M."/>
            <person name="Op den Camp H."/>
            <person name="Overmann J."/>
            <person name="Amann R."/>
            <person name="Jetten M.S.M."/>
            <person name="Mascher T."/>
            <person name="Medema M.H."/>
            <person name="Devos D.P."/>
            <person name="Kaster A.-K."/>
            <person name="Ovreas L."/>
            <person name="Rohde M."/>
            <person name="Galperin M.Y."/>
            <person name="Jogler C."/>
        </authorList>
    </citation>
    <scope>NUCLEOTIDE SEQUENCE [LARGE SCALE GENOMIC DNA]</scope>
    <source>
        <strain evidence="1 2">Spa11</strain>
    </source>
</reference>
<dbReference type="RefSeq" id="WP_145111039.1">
    <property type="nucleotide sequence ID" value="NZ_CP036349.1"/>
</dbReference>
<evidence type="ECO:0000313" key="2">
    <source>
        <dbReference type="Proteomes" id="UP000316426"/>
    </source>
</evidence>
<protein>
    <submittedName>
        <fullName evidence="1">Uncharacterized protein</fullName>
    </submittedName>
</protein>
<dbReference type="AlphaFoldDB" id="A0A518K7A8"/>
<dbReference type="KEGG" id="bmei:Spa11_18580"/>
<evidence type="ECO:0000313" key="1">
    <source>
        <dbReference type="EMBL" id="QDV73659.1"/>
    </source>
</evidence>